<keyword evidence="6" id="KW-1185">Reference proteome</keyword>
<evidence type="ECO:0000313" key="6">
    <source>
        <dbReference type="Proteomes" id="UP001153620"/>
    </source>
</evidence>
<keyword evidence="3" id="KW-0072">Autophagy</keyword>
<dbReference type="AlphaFoldDB" id="A0A9N9WVX6"/>
<name>A0A9N9WVX6_9DIPT</name>
<evidence type="ECO:0000256" key="1">
    <source>
        <dbReference type="ARBA" id="ARBA00022574"/>
    </source>
</evidence>
<keyword evidence="2" id="KW-0677">Repeat</keyword>
<dbReference type="EMBL" id="OU895879">
    <property type="protein sequence ID" value="CAG9808241.1"/>
    <property type="molecule type" value="Genomic_DNA"/>
</dbReference>
<protein>
    <recommendedName>
        <fullName evidence="7">WD repeat domain phosphoinositide-interacting protein 3</fullName>
    </recommendedName>
</protein>
<dbReference type="InterPro" id="IPR036322">
    <property type="entry name" value="WD40_repeat_dom_sf"/>
</dbReference>
<evidence type="ECO:0000313" key="5">
    <source>
        <dbReference type="EMBL" id="CAG9808241.1"/>
    </source>
</evidence>
<dbReference type="Pfam" id="PF21032">
    <property type="entry name" value="PROPPIN"/>
    <property type="match status" value="1"/>
</dbReference>
<dbReference type="SUPFAM" id="SSF50978">
    <property type="entry name" value="WD40 repeat-like"/>
    <property type="match status" value="1"/>
</dbReference>
<evidence type="ECO:0008006" key="7">
    <source>
        <dbReference type="Google" id="ProtNLM"/>
    </source>
</evidence>
<evidence type="ECO:0000256" key="2">
    <source>
        <dbReference type="ARBA" id="ARBA00022737"/>
    </source>
</evidence>
<dbReference type="InterPro" id="IPR048720">
    <property type="entry name" value="PROPPIN"/>
</dbReference>
<accession>A0A9N9WVX6</accession>
<gene>
    <name evidence="5" type="ORF">CHIRRI_LOCUS11083</name>
</gene>
<evidence type="ECO:0000256" key="4">
    <source>
        <dbReference type="ARBA" id="ARBA00025740"/>
    </source>
</evidence>
<dbReference type="SMART" id="SM00320">
    <property type="entry name" value="WD40"/>
    <property type="match status" value="2"/>
</dbReference>
<dbReference type="OrthoDB" id="1667587at2759"/>
<dbReference type="PANTHER" id="PTHR11227">
    <property type="entry name" value="WD-REPEAT PROTEIN INTERACTING WITH PHOSPHOINOSIDES WIPI -RELATED"/>
    <property type="match status" value="1"/>
</dbReference>
<dbReference type="InterPro" id="IPR001680">
    <property type="entry name" value="WD40_rpt"/>
</dbReference>
<evidence type="ECO:0000256" key="3">
    <source>
        <dbReference type="ARBA" id="ARBA00023006"/>
    </source>
</evidence>
<reference evidence="5" key="1">
    <citation type="submission" date="2022-01" db="EMBL/GenBank/DDBJ databases">
        <authorList>
            <person name="King R."/>
        </authorList>
    </citation>
    <scope>NUCLEOTIDE SEQUENCE</scope>
</reference>
<keyword evidence="1" id="KW-0853">WD repeat</keyword>
<dbReference type="Proteomes" id="UP001153620">
    <property type="component" value="Chromosome 3"/>
</dbReference>
<sequence>MNLHDSKYNNGLLFVNFNQDFGCFACGTHDGFRVFNVDPLKEKQRQVLEGGIEIVEMLFRCNYLALVGGGHKPLFPSNKVLVWDDLKKLPAISLDFSTPVKSVRLRRDRIVVVLEGIIKVYTFTQTPQQLLVFETSQNQNGLCVLCPNSNKSLLAFPARRTGNVLIVDLANTEKAPLEISAHDSKISCLALNLQGTRLATSSERGTLVRIFDTATGQKVAELRRGSNQAKIYCINFNHSSTAVCVASDHGTIHVFNLEEQQKEKNISQILPKYFSSHWSFAKFSIPTGPSVHCICAFGSDNNSIIVISADGYYYKFIFNSKGDISREVCTQFLDLSES</sequence>
<comment type="similarity">
    <text evidence="4">Belongs to the WD repeat PROPPIN family.</text>
</comment>
<dbReference type="Gene3D" id="2.130.10.10">
    <property type="entry name" value="YVTN repeat-like/Quinoprotein amine dehydrogenase"/>
    <property type="match status" value="1"/>
</dbReference>
<proteinExistence type="inferred from homology"/>
<organism evidence="5 6">
    <name type="scientific">Chironomus riparius</name>
    <dbReference type="NCBI Taxonomy" id="315576"/>
    <lineage>
        <taxon>Eukaryota</taxon>
        <taxon>Metazoa</taxon>
        <taxon>Ecdysozoa</taxon>
        <taxon>Arthropoda</taxon>
        <taxon>Hexapoda</taxon>
        <taxon>Insecta</taxon>
        <taxon>Pterygota</taxon>
        <taxon>Neoptera</taxon>
        <taxon>Endopterygota</taxon>
        <taxon>Diptera</taxon>
        <taxon>Nematocera</taxon>
        <taxon>Chironomoidea</taxon>
        <taxon>Chironomidae</taxon>
        <taxon>Chironominae</taxon>
        <taxon>Chironomus</taxon>
    </lineage>
</organism>
<dbReference type="InterPro" id="IPR015943">
    <property type="entry name" value="WD40/YVTN_repeat-like_dom_sf"/>
</dbReference>
<dbReference type="GO" id="GO:0006914">
    <property type="term" value="P:autophagy"/>
    <property type="evidence" value="ECO:0007669"/>
    <property type="project" value="UniProtKB-KW"/>
</dbReference>
<reference evidence="5" key="2">
    <citation type="submission" date="2022-10" db="EMBL/GenBank/DDBJ databases">
        <authorList>
            <consortium name="ENA_rothamsted_submissions"/>
            <consortium name="culmorum"/>
            <person name="King R."/>
        </authorList>
    </citation>
    <scope>NUCLEOTIDE SEQUENCE</scope>
</reference>
<dbReference type="GO" id="GO:0005737">
    <property type="term" value="C:cytoplasm"/>
    <property type="evidence" value="ECO:0007669"/>
    <property type="project" value="UniProtKB-ARBA"/>
</dbReference>